<evidence type="ECO:0000256" key="1">
    <source>
        <dbReference type="ARBA" id="ARBA00005896"/>
    </source>
</evidence>
<dbReference type="InterPro" id="IPR051323">
    <property type="entry name" value="AtsK-like"/>
</dbReference>
<dbReference type="InterPro" id="IPR042098">
    <property type="entry name" value="TauD-like_sf"/>
</dbReference>
<evidence type="ECO:0000313" key="8">
    <source>
        <dbReference type="Proteomes" id="UP000236743"/>
    </source>
</evidence>
<dbReference type="GO" id="GO:0005737">
    <property type="term" value="C:cytoplasm"/>
    <property type="evidence" value="ECO:0007669"/>
    <property type="project" value="TreeGrafter"/>
</dbReference>
<protein>
    <submittedName>
        <fullName evidence="7">Taurine dioxygenase</fullName>
    </submittedName>
</protein>
<keyword evidence="4" id="KW-0560">Oxidoreductase</keyword>
<dbReference type="GO" id="GO:0000908">
    <property type="term" value="F:taurine dioxygenase activity"/>
    <property type="evidence" value="ECO:0007669"/>
    <property type="project" value="TreeGrafter"/>
</dbReference>
<dbReference type="OrthoDB" id="7209371at2"/>
<evidence type="ECO:0000256" key="5">
    <source>
        <dbReference type="ARBA" id="ARBA00023004"/>
    </source>
</evidence>
<reference evidence="7 8" key="1">
    <citation type="submission" date="2016-10" db="EMBL/GenBank/DDBJ databases">
        <authorList>
            <person name="de Groot N.N."/>
        </authorList>
    </citation>
    <scope>NUCLEOTIDE SEQUENCE [LARGE SCALE GENOMIC DNA]</scope>
    <source>
        <strain evidence="7 8">DSM 26656</strain>
    </source>
</reference>
<sequence>MKSVQDYKRFEVRPFTGAMGAEIIGVDLTSCSDEVFRDVQRALHEFHALAVRDQKLDTPTMQKVARRFGPFSGNPVHTGLEGFEDIVRFVREPDDTGKVIGEDWHMDLAWLEKPPGITMLYAEEIPPVGGDTCFCSLEKAYQSLSPKMVATLETLTGIHSGRGVFAINASQKRLGVNKDIEAIENAAVEHPVICQHPVTGKRYVFVSSVMTHFKGMTEEESKPLIAFLMARATRPEFHCRLRWETNTLGMWNNPTVLHTAINDYPGYRRVMYRTTIEGQVPLAAAPSSASRAA</sequence>
<keyword evidence="5" id="KW-0408">Iron</keyword>
<dbReference type="EMBL" id="FNUY01000017">
    <property type="protein sequence ID" value="SEG80973.1"/>
    <property type="molecule type" value="Genomic_DNA"/>
</dbReference>
<keyword evidence="2" id="KW-0479">Metal-binding</keyword>
<organism evidence="7 8">
    <name type="scientific">Bosea lathyri</name>
    <dbReference type="NCBI Taxonomy" id="1036778"/>
    <lineage>
        <taxon>Bacteria</taxon>
        <taxon>Pseudomonadati</taxon>
        <taxon>Pseudomonadota</taxon>
        <taxon>Alphaproteobacteria</taxon>
        <taxon>Hyphomicrobiales</taxon>
        <taxon>Boseaceae</taxon>
        <taxon>Bosea</taxon>
    </lineage>
</organism>
<evidence type="ECO:0000256" key="2">
    <source>
        <dbReference type="ARBA" id="ARBA00022723"/>
    </source>
</evidence>
<dbReference type="Proteomes" id="UP000236743">
    <property type="component" value="Unassembled WGS sequence"/>
</dbReference>
<evidence type="ECO:0000256" key="3">
    <source>
        <dbReference type="ARBA" id="ARBA00022964"/>
    </source>
</evidence>
<keyword evidence="8" id="KW-1185">Reference proteome</keyword>
<dbReference type="GO" id="GO:0046872">
    <property type="term" value="F:metal ion binding"/>
    <property type="evidence" value="ECO:0007669"/>
    <property type="project" value="UniProtKB-KW"/>
</dbReference>
<feature type="domain" description="TauD/TfdA-like" evidence="6">
    <location>
        <begin position="11"/>
        <end position="275"/>
    </location>
</feature>
<evidence type="ECO:0000256" key="4">
    <source>
        <dbReference type="ARBA" id="ARBA00023002"/>
    </source>
</evidence>
<dbReference type="PANTHER" id="PTHR30468">
    <property type="entry name" value="ALPHA-KETOGLUTARATE-DEPENDENT SULFONATE DIOXYGENASE"/>
    <property type="match status" value="1"/>
</dbReference>
<dbReference type="InterPro" id="IPR003819">
    <property type="entry name" value="TauD/TfdA-like"/>
</dbReference>
<dbReference type="Pfam" id="PF02668">
    <property type="entry name" value="TauD"/>
    <property type="match status" value="1"/>
</dbReference>
<name>A0A1H6D7Y2_9HYPH</name>
<comment type="similarity">
    <text evidence="1">Belongs to the TfdA dioxygenase family.</text>
</comment>
<evidence type="ECO:0000259" key="6">
    <source>
        <dbReference type="Pfam" id="PF02668"/>
    </source>
</evidence>
<dbReference type="AlphaFoldDB" id="A0A1H6D7Y2"/>
<dbReference type="SUPFAM" id="SSF51197">
    <property type="entry name" value="Clavaminate synthase-like"/>
    <property type="match status" value="1"/>
</dbReference>
<dbReference type="GO" id="GO:0006790">
    <property type="term" value="P:sulfur compound metabolic process"/>
    <property type="evidence" value="ECO:0007669"/>
    <property type="project" value="TreeGrafter"/>
</dbReference>
<gene>
    <name evidence="7" type="ORF">SAMN04488115_11744</name>
</gene>
<dbReference type="Gene3D" id="3.60.130.10">
    <property type="entry name" value="Clavaminate synthase-like"/>
    <property type="match status" value="1"/>
</dbReference>
<proteinExistence type="inferred from homology"/>
<dbReference type="RefSeq" id="WP_103875457.1">
    <property type="nucleotide sequence ID" value="NZ_FNUY01000017.1"/>
</dbReference>
<keyword evidence="3 7" id="KW-0223">Dioxygenase</keyword>
<dbReference type="PANTHER" id="PTHR30468:SF1">
    <property type="entry name" value="ALPHA-KETOGLUTARATE-DEPENDENT SULFONATE DIOXYGENASE"/>
    <property type="match status" value="1"/>
</dbReference>
<accession>A0A1H6D7Y2</accession>
<evidence type="ECO:0000313" key="7">
    <source>
        <dbReference type="EMBL" id="SEG80973.1"/>
    </source>
</evidence>